<dbReference type="Proteomes" id="UP000254467">
    <property type="component" value="Unassembled WGS sequence"/>
</dbReference>
<evidence type="ECO:0000313" key="3">
    <source>
        <dbReference type="Proteomes" id="UP000254467"/>
    </source>
</evidence>
<dbReference type="InterPro" id="IPR012337">
    <property type="entry name" value="RNaseH-like_sf"/>
</dbReference>
<evidence type="ECO:0000259" key="1">
    <source>
        <dbReference type="Pfam" id="PF13333"/>
    </source>
</evidence>
<gene>
    <name evidence="2" type="ORF">NCTC11862_00897</name>
</gene>
<dbReference type="EMBL" id="UFXQ01000001">
    <property type="protein sequence ID" value="STC69117.1"/>
    <property type="molecule type" value="Genomic_DNA"/>
</dbReference>
<dbReference type="AlphaFoldDB" id="A0A376CLM1"/>
<protein>
    <submittedName>
        <fullName evidence="2">Transposase-like protein</fullName>
    </submittedName>
</protein>
<dbReference type="SUPFAM" id="SSF53098">
    <property type="entry name" value="Ribonuclease H-like"/>
    <property type="match status" value="1"/>
</dbReference>
<accession>A0A376CLM1</accession>
<proteinExistence type="predicted"/>
<sequence length="55" mass="6519">MVHTDQGIHYQHSSWSELIASVDDYIVWYNNRLQQRLKGLTPMQYRNQTLDALIA</sequence>
<dbReference type="OrthoDB" id="1676087at2"/>
<dbReference type="GO" id="GO:0015074">
    <property type="term" value="P:DNA integration"/>
    <property type="evidence" value="ECO:0007669"/>
    <property type="project" value="InterPro"/>
</dbReference>
<dbReference type="Pfam" id="PF13333">
    <property type="entry name" value="rve_2"/>
    <property type="match status" value="1"/>
</dbReference>
<reference evidence="2 3" key="1">
    <citation type="submission" date="2018-06" db="EMBL/GenBank/DDBJ databases">
        <authorList>
            <consortium name="Pathogen Informatics"/>
            <person name="Doyle S."/>
        </authorList>
    </citation>
    <scope>NUCLEOTIDE SEQUENCE [LARGE SCALE GENOMIC DNA]</scope>
    <source>
        <strain evidence="2 3">NCTC11862</strain>
    </source>
</reference>
<name>A0A376CLM1_9CORY</name>
<evidence type="ECO:0000313" key="2">
    <source>
        <dbReference type="EMBL" id="STC69117.1"/>
    </source>
</evidence>
<feature type="domain" description="Integrase catalytic" evidence="1">
    <location>
        <begin position="11"/>
        <end position="50"/>
    </location>
</feature>
<dbReference type="InterPro" id="IPR001584">
    <property type="entry name" value="Integrase_cat-core"/>
</dbReference>
<organism evidence="2 3">
    <name type="scientific">Corynebacterium pilosum</name>
    <dbReference type="NCBI Taxonomy" id="35756"/>
    <lineage>
        <taxon>Bacteria</taxon>
        <taxon>Bacillati</taxon>
        <taxon>Actinomycetota</taxon>
        <taxon>Actinomycetes</taxon>
        <taxon>Mycobacteriales</taxon>
        <taxon>Corynebacteriaceae</taxon>
        <taxon>Corynebacterium</taxon>
    </lineage>
</organism>
<keyword evidence="3" id="KW-1185">Reference proteome</keyword>